<dbReference type="InterPro" id="IPR012495">
    <property type="entry name" value="TadE-like_dom"/>
</dbReference>
<name>A0ABS9JZY1_9RHOO</name>
<organism evidence="3 4">
    <name type="scientific">Dechloromonas hankyongensis</name>
    <dbReference type="NCBI Taxonomy" id="2908002"/>
    <lineage>
        <taxon>Bacteria</taxon>
        <taxon>Pseudomonadati</taxon>
        <taxon>Pseudomonadota</taxon>
        <taxon>Betaproteobacteria</taxon>
        <taxon>Rhodocyclales</taxon>
        <taxon>Azonexaceae</taxon>
        <taxon>Dechloromonas</taxon>
    </lineage>
</organism>
<dbReference type="RefSeq" id="WP_275708414.1">
    <property type="nucleotide sequence ID" value="NZ_JAKLTN010000001.1"/>
</dbReference>
<keyword evidence="1" id="KW-1133">Transmembrane helix</keyword>
<evidence type="ECO:0000259" key="2">
    <source>
        <dbReference type="Pfam" id="PF07811"/>
    </source>
</evidence>
<evidence type="ECO:0000313" key="4">
    <source>
        <dbReference type="Proteomes" id="UP001165384"/>
    </source>
</evidence>
<dbReference type="EMBL" id="JAKLTN010000001">
    <property type="protein sequence ID" value="MCG2576461.1"/>
    <property type="molecule type" value="Genomic_DNA"/>
</dbReference>
<gene>
    <name evidence="3" type="ORF">LZ012_05570</name>
</gene>
<sequence length="152" mass="16478">MTTTTSTAGRRPQDQQGAAAVEFAVVAAVFFTLLIGIAEMGRLMWTWNAAAEATRRGARLAVVCSMNDANIKTHMREMLPALANSNISIDYLDPPNAPNTCTTATCKEVSVRLSGYTHQSFIPFVPLSVPLPPFQTTLPREFMESTGNPVCN</sequence>
<keyword evidence="1" id="KW-0812">Transmembrane</keyword>
<feature type="transmembrane region" description="Helical" evidence="1">
    <location>
        <begin position="20"/>
        <end position="38"/>
    </location>
</feature>
<evidence type="ECO:0000313" key="3">
    <source>
        <dbReference type="EMBL" id="MCG2576461.1"/>
    </source>
</evidence>
<reference evidence="3" key="1">
    <citation type="submission" date="2022-01" db="EMBL/GenBank/DDBJ databases">
        <authorList>
            <person name="Jo J.-H."/>
            <person name="Im W.-T."/>
        </authorList>
    </citation>
    <scope>NUCLEOTIDE SEQUENCE</scope>
    <source>
        <strain evidence="3">XY25</strain>
    </source>
</reference>
<comment type="caution">
    <text evidence="3">The sequence shown here is derived from an EMBL/GenBank/DDBJ whole genome shotgun (WGS) entry which is preliminary data.</text>
</comment>
<dbReference type="Proteomes" id="UP001165384">
    <property type="component" value="Unassembled WGS sequence"/>
</dbReference>
<evidence type="ECO:0000256" key="1">
    <source>
        <dbReference type="SAM" id="Phobius"/>
    </source>
</evidence>
<protein>
    <submittedName>
        <fullName evidence="3">Pilus assembly protein</fullName>
    </submittedName>
</protein>
<keyword evidence="1" id="KW-0472">Membrane</keyword>
<proteinExistence type="predicted"/>
<dbReference type="Pfam" id="PF07811">
    <property type="entry name" value="TadE"/>
    <property type="match status" value="1"/>
</dbReference>
<keyword evidence="4" id="KW-1185">Reference proteome</keyword>
<feature type="domain" description="TadE-like" evidence="2">
    <location>
        <begin position="17"/>
        <end position="59"/>
    </location>
</feature>
<accession>A0ABS9JZY1</accession>